<keyword evidence="2" id="KW-1185">Reference proteome</keyword>
<evidence type="ECO:0000313" key="1">
    <source>
        <dbReference type="EMBL" id="MCJ2180717.1"/>
    </source>
</evidence>
<dbReference type="RefSeq" id="WP_243996165.1">
    <property type="nucleotide sequence ID" value="NZ_JALHLE010000041.1"/>
</dbReference>
<sequence length="81" mass="8512">MNAASLSAALNAGADGPRITVDVPRGGRFIALNADAYEAMHCESDMTILQVAGHLFEEPGALDQVFAPASAWSRGHLGDMR</sequence>
<proteinExistence type="predicted"/>
<accession>A0ABT0B6L4</accession>
<dbReference type="Gene3D" id="3.40.50.1820">
    <property type="entry name" value="alpha/beta hydrolase"/>
    <property type="match status" value="1"/>
</dbReference>
<evidence type="ECO:0000313" key="2">
    <source>
        <dbReference type="Proteomes" id="UP001162880"/>
    </source>
</evidence>
<dbReference type="EMBL" id="JALHLE010000041">
    <property type="protein sequence ID" value="MCJ2180717.1"/>
    <property type="molecule type" value="Genomic_DNA"/>
</dbReference>
<comment type="caution">
    <text evidence="1">The sequence shown here is derived from an EMBL/GenBank/DDBJ whole genome shotgun (WGS) entry which is preliminary data.</text>
</comment>
<dbReference type="Proteomes" id="UP001162880">
    <property type="component" value="Unassembled WGS sequence"/>
</dbReference>
<protein>
    <submittedName>
        <fullName evidence="1">Uncharacterized protein</fullName>
    </submittedName>
</protein>
<gene>
    <name evidence="1" type="ORF">MTR64_19265</name>
</gene>
<reference evidence="1" key="1">
    <citation type="submission" date="2022-03" db="EMBL/GenBank/DDBJ databases">
        <title>Identification of a novel bacterium isolated from mangrove sediments.</title>
        <authorList>
            <person name="Pan X."/>
        </authorList>
    </citation>
    <scope>NUCLEOTIDE SEQUENCE</scope>
    <source>
        <strain evidence="1">B2580</strain>
    </source>
</reference>
<name>A0ABT0B6L4_9SPHN</name>
<dbReference type="InterPro" id="IPR029058">
    <property type="entry name" value="AB_hydrolase_fold"/>
</dbReference>
<organism evidence="1 2">
    <name type="scientific">Novosphingobium album</name>
    <name type="common">ex Hu et al. 2023</name>
    <dbReference type="NCBI Taxonomy" id="2930093"/>
    <lineage>
        <taxon>Bacteria</taxon>
        <taxon>Pseudomonadati</taxon>
        <taxon>Pseudomonadota</taxon>
        <taxon>Alphaproteobacteria</taxon>
        <taxon>Sphingomonadales</taxon>
        <taxon>Sphingomonadaceae</taxon>
        <taxon>Novosphingobium</taxon>
    </lineage>
</organism>